<gene>
    <name evidence="1" type="ORF">GOODEAATRI_000460</name>
</gene>
<comment type="caution">
    <text evidence="1">The sequence shown here is derived from an EMBL/GenBank/DDBJ whole genome shotgun (WGS) entry which is preliminary data.</text>
</comment>
<name>A0ABV0PAB9_9TELE</name>
<dbReference type="Proteomes" id="UP001476798">
    <property type="component" value="Unassembled WGS sequence"/>
</dbReference>
<reference evidence="1 2" key="1">
    <citation type="submission" date="2021-06" db="EMBL/GenBank/DDBJ databases">
        <authorList>
            <person name="Palmer J.M."/>
        </authorList>
    </citation>
    <scope>NUCLEOTIDE SEQUENCE [LARGE SCALE GENOMIC DNA]</scope>
    <source>
        <strain evidence="1 2">GA_2019</strain>
        <tissue evidence="1">Muscle</tissue>
    </source>
</reference>
<proteinExistence type="predicted"/>
<evidence type="ECO:0000313" key="1">
    <source>
        <dbReference type="EMBL" id="MEQ2180352.1"/>
    </source>
</evidence>
<organism evidence="1 2">
    <name type="scientific">Goodea atripinnis</name>
    <dbReference type="NCBI Taxonomy" id="208336"/>
    <lineage>
        <taxon>Eukaryota</taxon>
        <taxon>Metazoa</taxon>
        <taxon>Chordata</taxon>
        <taxon>Craniata</taxon>
        <taxon>Vertebrata</taxon>
        <taxon>Euteleostomi</taxon>
        <taxon>Actinopterygii</taxon>
        <taxon>Neopterygii</taxon>
        <taxon>Teleostei</taxon>
        <taxon>Neoteleostei</taxon>
        <taxon>Acanthomorphata</taxon>
        <taxon>Ovalentaria</taxon>
        <taxon>Atherinomorphae</taxon>
        <taxon>Cyprinodontiformes</taxon>
        <taxon>Goodeidae</taxon>
        <taxon>Goodea</taxon>
    </lineage>
</organism>
<dbReference type="EMBL" id="JAHRIO010069979">
    <property type="protein sequence ID" value="MEQ2180352.1"/>
    <property type="molecule type" value="Genomic_DNA"/>
</dbReference>
<evidence type="ECO:0000313" key="2">
    <source>
        <dbReference type="Proteomes" id="UP001476798"/>
    </source>
</evidence>
<accession>A0ABV0PAB9</accession>
<protein>
    <submittedName>
        <fullName evidence="1">Uncharacterized protein</fullName>
    </submittedName>
</protein>
<sequence>MWAFQQELNRNGCSRVCTHRTGFDKGDKSWKKHSLFHRKTGTNDQPDTRLKLPLIPRFSPKNHPFLDTFLLLLLVRSDCCLYLLLVWRYFCACRPQNTHSQEPLPAPGPLTPRLSLECLRYDFTFAHINADLNAFHI</sequence>
<keyword evidence="2" id="KW-1185">Reference proteome</keyword>